<keyword evidence="1" id="KW-0479">Metal-binding</keyword>
<evidence type="ECO:0000256" key="3">
    <source>
        <dbReference type="ARBA" id="ARBA00023015"/>
    </source>
</evidence>
<keyword evidence="4" id="KW-0238">DNA-binding</keyword>
<evidence type="ECO:0000256" key="6">
    <source>
        <dbReference type="ARBA" id="ARBA00023242"/>
    </source>
</evidence>
<evidence type="ECO:0000313" key="8">
    <source>
        <dbReference type="Proteomes" id="UP001201262"/>
    </source>
</evidence>
<comment type="caution">
    <text evidence="7">The sequence shown here is derived from an EMBL/GenBank/DDBJ whole genome shotgun (WGS) entry which is preliminary data.</text>
</comment>
<evidence type="ECO:0000256" key="5">
    <source>
        <dbReference type="ARBA" id="ARBA00023163"/>
    </source>
</evidence>
<dbReference type="RefSeq" id="XP_046072603.1">
    <property type="nucleotide sequence ID" value="XM_046216234.1"/>
</dbReference>
<feature type="non-terminal residue" evidence="7">
    <location>
        <position position="164"/>
    </location>
</feature>
<dbReference type="GeneID" id="70246521"/>
<dbReference type="PANTHER" id="PTHR36206">
    <property type="entry name" value="ASPERCRYPTIN BIOSYNTHESIS CLUSTER-SPECIFIC TRANSCRIPTION REGULATOR ATNN-RELATED"/>
    <property type="match status" value="1"/>
</dbReference>
<keyword evidence="6" id="KW-0539">Nucleus</keyword>
<proteinExistence type="predicted"/>
<dbReference type="InterPro" id="IPR052360">
    <property type="entry name" value="Transcr_Regulatory_Proteins"/>
</dbReference>
<keyword evidence="2" id="KW-0862">Zinc</keyword>
<accession>A0AAD4KTF9</accession>
<dbReference type="GO" id="GO:0003677">
    <property type="term" value="F:DNA binding"/>
    <property type="evidence" value="ECO:0007669"/>
    <property type="project" value="UniProtKB-KW"/>
</dbReference>
<dbReference type="Proteomes" id="UP001201262">
    <property type="component" value="Unassembled WGS sequence"/>
</dbReference>
<evidence type="ECO:0000256" key="1">
    <source>
        <dbReference type="ARBA" id="ARBA00022723"/>
    </source>
</evidence>
<evidence type="ECO:0000313" key="7">
    <source>
        <dbReference type="EMBL" id="KAH8697902.1"/>
    </source>
</evidence>
<dbReference type="AlphaFoldDB" id="A0AAD4KTF9"/>
<keyword evidence="8" id="KW-1185">Reference proteome</keyword>
<protein>
    <submittedName>
        <fullName evidence="7">Uncharacterized protein</fullName>
    </submittedName>
</protein>
<organism evidence="7 8">
    <name type="scientific">Talaromyces proteolyticus</name>
    <dbReference type="NCBI Taxonomy" id="1131652"/>
    <lineage>
        <taxon>Eukaryota</taxon>
        <taxon>Fungi</taxon>
        <taxon>Dikarya</taxon>
        <taxon>Ascomycota</taxon>
        <taxon>Pezizomycotina</taxon>
        <taxon>Eurotiomycetes</taxon>
        <taxon>Eurotiomycetidae</taxon>
        <taxon>Eurotiales</taxon>
        <taxon>Trichocomaceae</taxon>
        <taxon>Talaromyces</taxon>
        <taxon>Talaromyces sect. Bacilispori</taxon>
    </lineage>
</organism>
<dbReference type="PANTHER" id="PTHR36206:SF12">
    <property type="entry name" value="ASPERCRYPTIN BIOSYNTHESIS CLUSTER-SPECIFIC TRANSCRIPTION REGULATOR ATNN-RELATED"/>
    <property type="match status" value="1"/>
</dbReference>
<keyword evidence="3" id="KW-0805">Transcription regulation</keyword>
<evidence type="ECO:0000256" key="4">
    <source>
        <dbReference type="ARBA" id="ARBA00023125"/>
    </source>
</evidence>
<reference evidence="7" key="1">
    <citation type="submission" date="2021-12" db="EMBL/GenBank/DDBJ databases">
        <title>Convergent genome expansion in fungi linked to evolution of root-endophyte symbiosis.</title>
        <authorList>
            <consortium name="DOE Joint Genome Institute"/>
            <person name="Ke Y.-H."/>
            <person name="Bonito G."/>
            <person name="Liao H.-L."/>
            <person name="Looney B."/>
            <person name="Rojas-Flechas A."/>
            <person name="Nash J."/>
            <person name="Hameed K."/>
            <person name="Schadt C."/>
            <person name="Martin F."/>
            <person name="Crous P.W."/>
            <person name="Miettinen O."/>
            <person name="Magnuson J.K."/>
            <person name="Labbe J."/>
            <person name="Jacobson D."/>
            <person name="Doktycz M.J."/>
            <person name="Veneault-Fourrey C."/>
            <person name="Kuo A."/>
            <person name="Mondo S."/>
            <person name="Calhoun S."/>
            <person name="Riley R."/>
            <person name="Ohm R."/>
            <person name="LaButti K."/>
            <person name="Andreopoulos B."/>
            <person name="Pangilinan J."/>
            <person name="Nolan M."/>
            <person name="Tritt A."/>
            <person name="Clum A."/>
            <person name="Lipzen A."/>
            <person name="Daum C."/>
            <person name="Barry K."/>
            <person name="Grigoriev I.V."/>
            <person name="Vilgalys R."/>
        </authorList>
    </citation>
    <scope>NUCLEOTIDE SEQUENCE</scope>
    <source>
        <strain evidence="7">PMI_201</strain>
    </source>
</reference>
<dbReference type="GO" id="GO:0046872">
    <property type="term" value="F:metal ion binding"/>
    <property type="evidence" value="ECO:0007669"/>
    <property type="project" value="UniProtKB-KW"/>
</dbReference>
<evidence type="ECO:0000256" key="2">
    <source>
        <dbReference type="ARBA" id="ARBA00022833"/>
    </source>
</evidence>
<sequence>MQTYLDTSESECDRFIPMFRHIIRLAESVLKTGPSSNGTSKITFTLESGILPSLFLITLKCRDSGLRRRALSLLGESYCQEGMWEGALLAKFMKEVIDMEEDLSDPHRTGRADGNLKAEGVPEEARFSDVALAGCEDMPGWGRLVAGRYVHSSAEAVLRERVFV</sequence>
<keyword evidence="5" id="KW-0804">Transcription</keyword>
<dbReference type="EMBL" id="JAJTJA010000006">
    <property type="protein sequence ID" value="KAH8697902.1"/>
    <property type="molecule type" value="Genomic_DNA"/>
</dbReference>
<gene>
    <name evidence="7" type="ORF">BGW36DRAFT_379639</name>
</gene>
<name>A0AAD4KTF9_9EURO</name>